<dbReference type="Gene3D" id="3.40.50.2020">
    <property type="match status" value="1"/>
</dbReference>
<organism evidence="4 5">
    <name type="scientific">Leptolyngbya boryana NIES-2135</name>
    <dbReference type="NCBI Taxonomy" id="1973484"/>
    <lineage>
        <taxon>Bacteria</taxon>
        <taxon>Bacillati</taxon>
        <taxon>Cyanobacteriota</taxon>
        <taxon>Cyanophyceae</taxon>
        <taxon>Leptolyngbyales</taxon>
        <taxon>Leptolyngbyaceae</taxon>
        <taxon>Leptolyngbya group</taxon>
        <taxon>Leptolyngbya</taxon>
    </lineage>
</organism>
<dbReference type="CDD" id="cd06223">
    <property type="entry name" value="PRTases_typeI"/>
    <property type="match status" value="1"/>
</dbReference>
<protein>
    <submittedName>
        <fullName evidence="4">Phosphoribosyltransferase</fullName>
    </submittedName>
</protein>
<dbReference type="GO" id="GO:0016757">
    <property type="term" value="F:glycosyltransferase activity"/>
    <property type="evidence" value="ECO:0007669"/>
    <property type="project" value="UniProtKB-KW"/>
</dbReference>
<dbReference type="PANTHER" id="PTHR43363">
    <property type="entry name" value="HYPOXANTHINE PHOSPHORIBOSYLTRANSFERASE"/>
    <property type="match status" value="1"/>
</dbReference>
<dbReference type="InterPro" id="IPR000836">
    <property type="entry name" value="PRTase_dom"/>
</dbReference>
<dbReference type="PANTHER" id="PTHR43363:SF1">
    <property type="entry name" value="HYPOXANTHINE-GUANINE PHOSPHORIBOSYLTRANSFERASE"/>
    <property type="match status" value="1"/>
</dbReference>
<reference evidence="4 5" key="1">
    <citation type="submission" date="2017-06" db="EMBL/GenBank/DDBJ databases">
        <title>Genome sequencing of cyanobaciteial culture collection at National Institute for Environmental Studies (NIES).</title>
        <authorList>
            <person name="Hirose Y."/>
            <person name="Shimura Y."/>
            <person name="Fujisawa T."/>
            <person name="Nakamura Y."/>
            <person name="Kawachi M."/>
        </authorList>
    </citation>
    <scope>NUCLEOTIDE SEQUENCE [LARGE SCALE GENOMIC DNA]</scope>
    <source>
        <strain evidence="4 5">NIES-2135</strain>
    </source>
</reference>
<proteinExistence type="predicted"/>
<dbReference type="EMBL" id="AP018203">
    <property type="protein sequence ID" value="BAY56688.1"/>
    <property type="molecule type" value="Genomic_DNA"/>
</dbReference>
<evidence type="ECO:0000256" key="1">
    <source>
        <dbReference type="ARBA" id="ARBA00022676"/>
    </source>
</evidence>
<dbReference type="Proteomes" id="UP000217895">
    <property type="component" value="Chromosome"/>
</dbReference>
<feature type="domain" description="Phosphoribosyltransferase" evidence="3">
    <location>
        <begin position="7"/>
        <end position="155"/>
    </location>
</feature>
<accession>A0A1Z4JJ25</accession>
<evidence type="ECO:0000256" key="2">
    <source>
        <dbReference type="ARBA" id="ARBA00022679"/>
    </source>
</evidence>
<keyword evidence="2 4" id="KW-0808">Transferase</keyword>
<dbReference type="AlphaFoldDB" id="A0A1Z4JJ25"/>
<dbReference type="Pfam" id="PF00156">
    <property type="entry name" value="Pribosyltran"/>
    <property type="match status" value="1"/>
</dbReference>
<keyword evidence="1 4" id="KW-0328">Glycosyltransferase</keyword>
<sequence length="170" mass="19772">MSDLYVSWSDYHRLIEKLALQVYKSEWEFNQIVCLARGGLRIGDLLSRMFDVPLAVLSTSSYRSGSRSRSALVFSKDLSMTTLNLGSHVLIVDDLVDSGVTLQKTIPWLKQHYGFYIEEMRTGVLWYKDCSVIKPDYYVDYLADNPWIHQPFEKYEDMKPSDLLELEKVE</sequence>
<name>A0A1Z4JJ25_LEPBY</name>
<gene>
    <name evidence="4" type="ORF">NIES2135_35240</name>
</gene>
<keyword evidence="5" id="KW-1185">Reference proteome</keyword>
<dbReference type="InterPro" id="IPR029057">
    <property type="entry name" value="PRTase-like"/>
</dbReference>
<dbReference type="SUPFAM" id="SSF53271">
    <property type="entry name" value="PRTase-like"/>
    <property type="match status" value="1"/>
</dbReference>
<evidence type="ECO:0000313" key="5">
    <source>
        <dbReference type="Proteomes" id="UP000217895"/>
    </source>
</evidence>
<evidence type="ECO:0000259" key="3">
    <source>
        <dbReference type="Pfam" id="PF00156"/>
    </source>
</evidence>
<evidence type="ECO:0000313" key="4">
    <source>
        <dbReference type="EMBL" id="BAY56688.1"/>
    </source>
</evidence>